<feature type="transmembrane region" description="Helical" evidence="8">
    <location>
        <begin position="466"/>
        <end position="486"/>
    </location>
</feature>
<keyword evidence="10" id="KW-1185">Reference proteome</keyword>
<protein>
    <submittedName>
        <fullName evidence="9">Uncharacterized protein</fullName>
    </submittedName>
</protein>
<keyword evidence="7 8" id="KW-0472">Membrane</keyword>
<name>A0A9Q0G601_9ROSI</name>
<evidence type="ECO:0000256" key="5">
    <source>
        <dbReference type="ARBA" id="ARBA00022989"/>
    </source>
</evidence>
<dbReference type="PANTHER" id="PTHR31064">
    <property type="entry name" value="POTASSIUM TRANSPORT PROTEIN DDB_G0292412-RELATED"/>
    <property type="match status" value="1"/>
</dbReference>
<dbReference type="AlphaFoldDB" id="A0A9Q0G601"/>
<dbReference type="InterPro" id="IPR051143">
    <property type="entry name" value="TrkH_K-transport"/>
</dbReference>
<dbReference type="PANTHER" id="PTHR31064:SF38">
    <property type="entry name" value="CATION TRANSPORTER HKT1_4-RELATED"/>
    <property type="match status" value="1"/>
</dbReference>
<evidence type="ECO:0000313" key="9">
    <source>
        <dbReference type="EMBL" id="KAJ4842481.1"/>
    </source>
</evidence>
<dbReference type="OrthoDB" id="9999863at2759"/>
<comment type="caution">
    <text evidence="9">The sequence shown here is derived from an EMBL/GenBank/DDBJ whole genome shotgun (WGS) entry which is preliminary data.</text>
</comment>
<evidence type="ECO:0000256" key="7">
    <source>
        <dbReference type="ARBA" id="ARBA00023136"/>
    </source>
</evidence>
<comment type="similarity">
    <text evidence="2">Belongs to the TrkH potassium transport family. HKT (TC 2.A.38.3) subfamily.</text>
</comment>
<dbReference type="EMBL" id="JAKUCV010002480">
    <property type="protein sequence ID" value="KAJ4842481.1"/>
    <property type="molecule type" value="Genomic_DNA"/>
</dbReference>
<comment type="subcellular location">
    <subcellularLocation>
        <location evidence="1">Membrane</location>
        <topology evidence="1">Multi-pass membrane protein</topology>
    </subcellularLocation>
</comment>
<feature type="transmembrane region" description="Helical" evidence="8">
    <location>
        <begin position="384"/>
        <end position="404"/>
    </location>
</feature>
<dbReference type="GO" id="GO:0030001">
    <property type="term" value="P:metal ion transport"/>
    <property type="evidence" value="ECO:0007669"/>
    <property type="project" value="UniProtKB-ARBA"/>
</dbReference>
<dbReference type="InterPro" id="IPR003445">
    <property type="entry name" value="Cat_transpt"/>
</dbReference>
<feature type="transmembrane region" description="Helical" evidence="8">
    <location>
        <begin position="506"/>
        <end position="526"/>
    </location>
</feature>
<evidence type="ECO:0000256" key="1">
    <source>
        <dbReference type="ARBA" id="ARBA00004141"/>
    </source>
</evidence>
<evidence type="ECO:0000313" key="10">
    <source>
        <dbReference type="Proteomes" id="UP001141552"/>
    </source>
</evidence>
<feature type="transmembrane region" description="Helical" evidence="8">
    <location>
        <begin position="43"/>
        <end position="62"/>
    </location>
</feature>
<feature type="transmembrane region" description="Helical" evidence="8">
    <location>
        <begin position="200"/>
        <end position="226"/>
    </location>
</feature>
<keyword evidence="5 8" id="KW-1133">Transmembrane helix</keyword>
<feature type="transmembrane region" description="Helical" evidence="8">
    <location>
        <begin position="331"/>
        <end position="351"/>
    </location>
</feature>
<sequence>MKHFSYVGKKLFNLCSVSACFLKSALCLVACRCYAFILLEVNSFWIHLCYFVSLFFLGFWSLKALKPRTPFRPRDLDLFFTSVSAATVSSMSTVEMEVFSNSQLIILTFLMFLGGEVFTSMVGLQFRKSQLKMILWNASSSAKIEPMAPVSSFDQVNDEPSPGIVVVTSPGFENLESAANTQYDRSLDADVSIKYNAIKFLGFVVLGYLLVVHVLGITLLSLYMTLVSSARNVLKNKGLNMMTFSVFTIVSTFGSCGFVPTNENIVVFRKNSGLLLILIPQALLGDTLFPSCLRFSVWFLGKFFKRKESNYLLTKTRKVGYFHLLPARHSLMLLFTVFGFILIEMIMFFAMEWDSMALGGMNPYQKIIGVFFQTVNSRHAGETIVDLSAISPAILVLFVFMMYLPPYTSFLPRGDVKPPPKLHKKKGNGRKLVDYLLFSPVSYLFIFTMLICVTERQKMKEDPLNFSLFNIVIEVVSAYGNVGFSTGYSCERRLNPNGNICNAKSYGFSGAWSDGGKMILILVMFYGRLKKFSTKGGKAWIVM</sequence>
<dbReference type="Pfam" id="PF02386">
    <property type="entry name" value="TrkH"/>
    <property type="match status" value="2"/>
</dbReference>
<evidence type="ECO:0000256" key="4">
    <source>
        <dbReference type="ARBA" id="ARBA00022692"/>
    </source>
</evidence>
<evidence type="ECO:0000256" key="6">
    <source>
        <dbReference type="ARBA" id="ARBA00023065"/>
    </source>
</evidence>
<evidence type="ECO:0000256" key="2">
    <source>
        <dbReference type="ARBA" id="ARBA00010864"/>
    </source>
</evidence>
<feature type="transmembrane region" description="Helical" evidence="8">
    <location>
        <begin position="104"/>
        <end position="124"/>
    </location>
</feature>
<organism evidence="9 10">
    <name type="scientific">Turnera subulata</name>
    <dbReference type="NCBI Taxonomy" id="218843"/>
    <lineage>
        <taxon>Eukaryota</taxon>
        <taxon>Viridiplantae</taxon>
        <taxon>Streptophyta</taxon>
        <taxon>Embryophyta</taxon>
        <taxon>Tracheophyta</taxon>
        <taxon>Spermatophyta</taxon>
        <taxon>Magnoliopsida</taxon>
        <taxon>eudicotyledons</taxon>
        <taxon>Gunneridae</taxon>
        <taxon>Pentapetalae</taxon>
        <taxon>rosids</taxon>
        <taxon>fabids</taxon>
        <taxon>Malpighiales</taxon>
        <taxon>Passifloraceae</taxon>
        <taxon>Turnera</taxon>
    </lineage>
</organism>
<evidence type="ECO:0000256" key="3">
    <source>
        <dbReference type="ARBA" id="ARBA00022448"/>
    </source>
</evidence>
<keyword evidence="4 8" id="KW-0812">Transmembrane</keyword>
<dbReference type="GO" id="GO:0008324">
    <property type="term" value="F:monoatomic cation transmembrane transporter activity"/>
    <property type="evidence" value="ECO:0007669"/>
    <property type="project" value="InterPro"/>
</dbReference>
<feature type="transmembrane region" description="Helical" evidence="8">
    <location>
        <begin position="435"/>
        <end position="454"/>
    </location>
</feature>
<keyword evidence="3" id="KW-0813">Transport</keyword>
<dbReference type="GO" id="GO:0005886">
    <property type="term" value="C:plasma membrane"/>
    <property type="evidence" value="ECO:0007669"/>
    <property type="project" value="TreeGrafter"/>
</dbReference>
<feature type="transmembrane region" description="Helical" evidence="8">
    <location>
        <begin position="238"/>
        <end position="261"/>
    </location>
</feature>
<gene>
    <name evidence="9" type="ORF">Tsubulata_001840</name>
</gene>
<keyword evidence="6" id="KW-0406">Ion transport</keyword>
<evidence type="ECO:0000256" key="8">
    <source>
        <dbReference type="SAM" id="Phobius"/>
    </source>
</evidence>
<reference evidence="9" key="1">
    <citation type="submission" date="2022-02" db="EMBL/GenBank/DDBJ databases">
        <authorList>
            <person name="Henning P.M."/>
            <person name="McCubbin A.G."/>
            <person name="Shore J.S."/>
        </authorList>
    </citation>
    <scope>NUCLEOTIDE SEQUENCE</scope>
    <source>
        <strain evidence="9">F60SS</strain>
        <tissue evidence="9">Leaves</tissue>
    </source>
</reference>
<accession>A0A9Q0G601</accession>
<reference evidence="9" key="2">
    <citation type="journal article" date="2023" name="Plants (Basel)">
        <title>Annotation of the Turnera subulata (Passifloraceae) Draft Genome Reveals the S-Locus Evolved after the Divergence of Turneroideae from Passifloroideae in a Stepwise Manner.</title>
        <authorList>
            <person name="Henning P.M."/>
            <person name="Roalson E.H."/>
            <person name="Mir W."/>
            <person name="McCubbin A.G."/>
            <person name="Shore J.S."/>
        </authorList>
    </citation>
    <scope>NUCLEOTIDE SEQUENCE</scope>
    <source>
        <strain evidence="9">F60SS</strain>
    </source>
</reference>
<dbReference type="Proteomes" id="UP001141552">
    <property type="component" value="Unassembled WGS sequence"/>
</dbReference>
<proteinExistence type="inferred from homology"/>